<dbReference type="Pfam" id="PF00672">
    <property type="entry name" value="HAMP"/>
    <property type="match status" value="1"/>
</dbReference>
<dbReference type="InterPro" id="IPR003594">
    <property type="entry name" value="HATPase_dom"/>
</dbReference>
<protein>
    <recommendedName>
        <fullName evidence="3">histidine kinase</fullName>
        <ecNumber evidence="3">2.7.13.3</ecNumber>
    </recommendedName>
</protein>
<keyword evidence="5" id="KW-0597">Phosphoprotein</keyword>
<dbReference type="Gene3D" id="1.10.287.130">
    <property type="match status" value="1"/>
</dbReference>
<dbReference type="SUPFAM" id="SSF47384">
    <property type="entry name" value="Homodimeric domain of signal transducing histidine kinase"/>
    <property type="match status" value="1"/>
</dbReference>
<evidence type="ECO:0000256" key="11">
    <source>
        <dbReference type="ARBA" id="ARBA00022989"/>
    </source>
</evidence>
<dbReference type="Pfam" id="PF02518">
    <property type="entry name" value="HATPase_c"/>
    <property type="match status" value="1"/>
</dbReference>
<dbReference type="SUPFAM" id="SSF55874">
    <property type="entry name" value="ATPase domain of HSP90 chaperone/DNA topoisomerase II/histidine kinase"/>
    <property type="match status" value="1"/>
</dbReference>
<evidence type="ECO:0000256" key="3">
    <source>
        <dbReference type="ARBA" id="ARBA00012438"/>
    </source>
</evidence>
<dbReference type="InterPro" id="IPR036890">
    <property type="entry name" value="HATPase_C_sf"/>
</dbReference>
<keyword evidence="18" id="KW-1185">Reference proteome</keyword>
<dbReference type="CDD" id="cd06225">
    <property type="entry name" value="HAMP"/>
    <property type="match status" value="1"/>
</dbReference>
<evidence type="ECO:0000256" key="13">
    <source>
        <dbReference type="ARBA" id="ARBA00023136"/>
    </source>
</evidence>
<keyword evidence="13 14" id="KW-0472">Membrane</keyword>
<evidence type="ECO:0000256" key="12">
    <source>
        <dbReference type="ARBA" id="ARBA00023012"/>
    </source>
</evidence>
<accession>A0ABV7HFN8</accession>
<dbReference type="PANTHER" id="PTHR45528">
    <property type="entry name" value="SENSOR HISTIDINE KINASE CPXA"/>
    <property type="match status" value="1"/>
</dbReference>
<dbReference type="EC" id="2.7.13.3" evidence="3"/>
<dbReference type="SMART" id="SM00387">
    <property type="entry name" value="HATPase_c"/>
    <property type="match status" value="1"/>
</dbReference>
<dbReference type="EMBL" id="JBHRSZ010000004">
    <property type="protein sequence ID" value="MFC3151546.1"/>
    <property type="molecule type" value="Genomic_DNA"/>
</dbReference>
<keyword evidence="4" id="KW-1003">Cell membrane</keyword>
<evidence type="ECO:0000259" key="16">
    <source>
        <dbReference type="PROSITE" id="PS50885"/>
    </source>
</evidence>
<keyword evidence="11 14" id="KW-1133">Transmembrane helix</keyword>
<dbReference type="SMART" id="SM00388">
    <property type="entry name" value="HisKA"/>
    <property type="match status" value="1"/>
</dbReference>
<evidence type="ECO:0000256" key="2">
    <source>
        <dbReference type="ARBA" id="ARBA00004651"/>
    </source>
</evidence>
<evidence type="ECO:0000256" key="5">
    <source>
        <dbReference type="ARBA" id="ARBA00022553"/>
    </source>
</evidence>
<keyword evidence="6" id="KW-0808">Transferase</keyword>
<evidence type="ECO:0000256" key="1">
    <source>
        <dbReference type="ARBA" id="ARBA00000085"/>
    </source>
</evidence>
<feature type="domain" description="Histidine kinase" evidence="15">
    <location>
        <begin position="234"/>
        <end position="456"/>
    </location>
</feature>
<evidence type="ECO:0000256" key="10">
    <source>
        <dbReference type="ARBA" id="ARBA00022840"/>
    </source>
</evidence>
<dbReference type="InterPro" id="IPR004358">
    <property type="entry name" value="Sig_transdc_His_kin-like_C"/>
</dbReference>
<keyword evidence="9" id="KW-0418">Kinase</keyword>
<reference evidence="18" key="1">
    <citation type="journal article" date="2019" name="Int. J. Syst. Evol. Microbiol.">
        <title>The Global Catalogue of Microorganisms (GCM) 10K type strain sequencing project: providing services to taxonomists for standard genome sequencing and annotation.</title>
        <authorList>
            <consortium name="The Broad Institute Genomics Platform"/>
            <consortium name="The Broad Institute Genome Sequencing Center for Infectious Disease"/>
            <person name="Wu L."/>
            <person name="Ma J."/>
        </authorList>
    </citation>
    <scope>NUCLEOTIDE SEQUENCE [LARGE SCALE GENOMIC DNA]</scope>
    <source>
        <strain evidence="18">KCTC 52438</strain>
    </source>
</reference>
<dbReference type="InterPro" id="IPR003661">
    <property type="entry name" value="HisK_dim/P_dom"/>
</dbReference>
<dbReference type="InterPro" id="IPR050398">
    <property type="entry name" value="HssS/ArlS-like"/>
</dbReference>
<evidence type="ECO:0000256" key="7">
    <source>
        <dbReference type="ARBA" id="ARBA00022692"/>
    </source>
</evidence>
<name>A0ABV7HFN8_9GAMM</name>
<feature type="transmembrane region" description="Helical" evidence="14">
    <location>
        <begin position="12"/>
        <end position="30"/>
    </location>
</feature>
<keyword evidence="8" id="KW-0547">Nucleotide-binding</keyword>
<gene>
    <name evidence="17" type="ORF">ACFOEK_10955</name>
</gene>
<dbReference type="PROSITE" id="PS50109">
    <property type="entry name" value="HIS_KIN"/>
    <property type="match status" value="1"/>
</dbReference>
<comment type="subcellular location">
    <subcellularLocation>
        <location evidence="2">Cell membrane</location>
        <topology evidence="2">Multi-pass membrane protein</topology>
    </subcellularLocation>
</comment>
<evidence type="ECO:0000313" key="17">
    <source>
        <dbReference type="EMBL" id="MFC3151546.1"/>
    </source>
</evidence>
<dbReference type="GO" id="GO:0005524">
    <property type="term" value="F:ATP binding"/>
    <property type="evidence" value="ECO:0007669"/>
    <property type="project" value="UniProtKB-KW"/>
</dbReference>
<comment type="catalytic activity">
    <reaction evidence="1">
        <text>ATP + protein L-histidine = ADP + protein N-phospho-L-histidine.</text>
        <dbReference type="EC" id="2.7.13.3"/>
    </reaction>
</comment>
<evidence type="ECO:0000313" key="18">
    <source>
        <dbReference type="Proteomes" id="UP001595476"/>
    </source>
</evidence>
<evidence type="ECO:0000256" key="14">
    <source>
        <dbReference type="SAM" id="Phobius"/>
    </source>
</evidence>
<sequence>MRTLFGKIFVSFWLMMILTIMITVIILRLSKPESNELPPPLSRAVVKAEMSYQRHGERGLKSWAMKINKRIEPHKVYVLSESSDLLNRPIPLHIQEVADQITEEQKTVAQRQGRNVFFGYYLTDYQGSGYKLIFNHPPRPGDLFRHMVHNIWLVILIIALFTGVCCYLLARNFSRPIKAMQKATNALADGDLDVQISDQFKKRKDEIAELACDFDRMTQQLKHAYNHQSRLIQDMSHELRAPISRMQVALALLEGETDLQSEQGQAMFKRIQTEITQFEQIIKHTLTLPLFEQKQSNLEDREDMLETLNALIQDLQFENQTDLGIELNITPKDGKFIINTKDNWLNTILRNLISNALQYRQPDTKIEITLISDKEHHKLSVTNHSQEMSDDQIKDIFEPFYRADKARTPGSTNLGLGLSIVKGLVTRLGGHIYVEKQTLGENEIGFKISLELPKKTS</sequence>
<keyword evidence="7 14" id="KW-0812">Transmembrane</keyword>
<keyword evidence="10 17" id="KW-0067">ATP-binding</keyword>
<evidence type="ECO:0000256" key="8">
    <source>
        <dbReference type="ARBA" id="ARBA00022741"/>
    </source>
</evidence>
<feature type="domain" description="HAMP" evidence="16">
    <location>
        <begin position="171"/>
        <end position="226"/>
    </location>
</feature>
<dbReference type="PANTHER" id="PTHR45528:SF1">
    <property type="entry name" value="SENSOR HISTIDINE KINASE CPXA"/>
    <property type="match status" value="1"/>
</dbReference>
<evidence type="ECO:0000256" key="6">
    <source>
        <dbReference type="ARBA" id="ARBA00022679"/>
    </source>
</evidence>
<dbReference type="CDD" id="cd00075">
    <property type="entry name" value="HATPase"/>
    <property type="match status" value="1"/>
</dbReference>
<organism evidence="17 18">
    <name type="scientific">Litoribrevibacter euphylliae</name>
    <dbReference type="NCBI Taxonomy" id="1834034"/>
    <lineage>
        <taxon>Bacteria</taxon>
        <taxon>Pseudomonadati</taxon>
        <taxon>Pseudomonadota</taxon>
        <taxon>Gammaproteobacteria</taxon>
        <taxon>Oceanospirillales</taxon>
        <taxon>Oceanospirillaceae</taxon>
        <taxon>Litoribrevibacter</taxon>
    </lineage>
</organism>
<dbReference type="SMART" id="SM00304">
    <property type="entry name" value="HAMP"/>
    <property type="match status" value="1"/>
</dbReference>
<dbReference type="Gene3D" id="3.30.565.10">
    <property type="entry name" value="Histidine kinase-like ATPase, C-terminal domain"/>
    <property type="match status" value="1"/>
</dbReference>
<dbReference type="SUPFAM" id="SSF158472">
    <property type="entry name" value="HAMP domain-like"/>
    <property type="match status" value="1"/>
</dbReference>
<evidence type="ECO:0000259" key="15">
    <source>
        <dbReference type="PROSITE" id="PS50109"/>
    </source>
</evidence>
<dbReference type="CDD" id="cd00082">
    <property type="entry name" value="HisKA"/>
    <property type="match status" value="1"/>
</dbReference>
<dbReference type="Gene3D" id="1.10.8.500">
    <property type="entry name" value="HAMP domain in histidine kinase"/>
    <property type="match status" value="1"/>
</dbReference>
<proteinExistence type="predicted"/>
<keyword evidence="12" id="KW-0902">Two-component regulatory system</keyword>
<dbReference type="Gene3D" id="3.30.450.160">
    <property type="match status" value="1"/>
</dbReference>
<dbReference type="PRINTS" id="PR00344">
    <property type="entry name" value="BCTRLSENSOR"/>
</dbReference>
<dbReference type="InterPro" id="IPR003660">
    <property type="entry name" value="HAMP_dom"/>
</dbReference>
<dbReference type="RefSeq" id="WP_386720509.1">
    <property type="nucleotide sequence ID" value="NZ_JBHRSZ010000004.1"/>
</dbReference>
<dbReference type="InterPro" id="IPR036097">
    <property type="entry name" value="HisK_dim/P_sf"/>
</dbReference>
<dbReference type="InterPro" id="IPR005467">
    <property type="entry name" value="His_kinase_dom"/>
</dbReference>
<dbReference type="Proteomes" id="UP001595476">
    <property type="component" value="Unassembled WGS sequence"/>
</dbReference>
<feature type="transmembrane region" description="Helical" evidence="14">
    <location>
        <begin position="151"/>
        <end position="170"/>
    </location>
</feature>
<evidence type="ECO:0000256" key="4">
    <source>
        <dbReference type="ARBA" id="ARBA00022475"/>
    </source>
</evidence>
<evidence type="ECO:0000256" key="9">
    <source>
        <dbReference type="ARBA" id="ARBA00022777"/>
    </source>
</evidence>
<dbReference type="PROSITE" id="PS50885">
    <property type="entry name" value="HAMP"/>
    <property type="match status" value="1"/>
</dbReference>
<dbReference type="Pfam" id="PF00512">
    <property type="entry name" value="HisKA"/>
    <property type="match status" value="1"/>
</dbReference>
<comment type="caution">
    <text evidence="17">The sequence shown here is derived from an EMBL/GenBank/DDBJ whole genome shotgun (WGS) entry which is preliminary data.</text>
</comment>